<dbReference type="Gene3D" id="3.40.50.1000">
    <property type="entry name" value="HAD superfamily/HAD-like"/>
    <property type="match status" value="1"/>
</dbReference>
<dbReference type="SFLD" id="SFLDG01129">
    <property type="entry name" value="C1.5:_HAD__Beta-PGM__Phosphata"/>
    <property type="match status" value="1"/>
</dbReference>
<dbReference type="GO" id="GO:0005829">
    <property type="term" value="C:cytosol"/>
    <property type="evidence" value="ECO:0007669"/>
    <property type="project" value="TreeGrafter"/>
</dbReference>
<dbReference type="Proteomes" id="UP000061569">
    <property type="component" value="Chromosome"/>
</dbReference>
<dbReference type="SFLD" id="SFLDG01135">
    <property type="entry name" value="C1.5.6:_HAD__Beta-PGM__Phospha"/>
    <property type="match status" value="1"/>
</dbReference>
<dbReference type="AlphaFoldDB" id="A0A0S2DDD6"/>
<evidence type="ECO:0000313" key="2">
    <source>
        <dbReference type="Proteomes" id="UP000061569"/>
    </source>
</evidence>
<dbReference type="SUPFAM" id="SSF56784">
    <property type="entry name" value="HAD-like"/>
    <property type="match status" value="1"/>
</dbReference>
<dbReference type="Gene3D" id="1.10.150.240">
    <property type="entry name" value="Putative phosphatase, domain 2"/>
    <property type="match status" value="1"/>
</dbReference>
<gene>
    <name evidence="1" type="ORF">GLE_1214</name>
</gene>
<dbReference type="Pfam" id="PF00702">
    <property type="entry name" value="Hydrolase"/>
    <property type="match status" value="1"/>
</dbReference>
<dbReference type="InterPro" id="IPR006439">
    <property type="entry name" value="HAD-SF_hydro_IA"/>
</dbReference>
<dbReference type="NCBIfam" id="TIGR01509">
    <property type="entry name" value="HAD-SF-IA-v3"/>
    <property type="match status" value="1"/>
</dbReference>
<name>A0A0S2DDD6_LYSEN</name>
<organism evidence="1 2">
    <name type="scientific">Lysobacter enzymogenes</name>
    <dbReference type="NCBI Taxonomy" id="69"/>
    <lineage>
        <taxon>Bacteria</taxon>
        <taxon>Pseudomonadati</taxon>
        <taxon>Pseudomonadota</taxon>
        <taxon>Gammaproteobacteria</taxon>
        <taxon>Lysobacterales</taxon>
        <taxon>Lysobacteraceae</taxon>
        <taxon>Lysobacter</taxon>
    </lineage>
</organism>
<dbReference type="KEGG" id="lez:GLE_1214"/>
<dbReference type="PATRIC" id="fig|69.6.peg.1199"/>
<dbReference type="InterPro" id="IPR023214">
    <property type="entry name" value="HAD_sf"/>
</dbReference>
<dbReference type="GO" id="GO:0008967">
    <property type="term" value="F:phosphoglycolate phosphatase activity"/>
    <property type="evidence" value="ECO:0007669"/>
    <property type="project" value="TreeGrafter"/>
</dbReference>
<dbReference type="OrthoDB" id="5504491at2"/>
<dbReference type="InterPro" id="IPR050155">
    <property type="entry name" value="HAD-like_hydrolase_sf"/>
</dbReference>
<proteinExistence type="predicted"/>
<dbReference type="InterPro" id="IPR023198">
    <property type="entry name" value="PGP-like_dom2"/>
</dbReference>
<keyword evidence="1" id="KW-0378">Hydrolase</keyword>
<dbReference type="EMBL" id="CP013140">
    <property type="protein sequence ID" value="ALN56571.1"/>
    <property type="molecule type" value="Genomic_DNA"/>
</dbReference>
<dbReference type="PANTHER" id="PTHR43434:SF19">
    <property type="entry name" value="PHOSPHONOACETALDEHYDE HYDROLASE"/>
    <property type="match status" value="1"/>
</dbReference>
<dbReference type="SFLD" id="SFLDS00003">
    <property type="entry name" value="Haloacid_Dehalogenase"/>
    <property type="match status" value="1"/>
</dbReference>
<dbReference type="GO" id="GO:0006281">
    <property type="term" value="P:DNA repair"/>
    <property type="evidence" value="ECO:0007669"/>
    <property type="project" value="TreeGrafter"/>
</dbReference>
<protein>
    <submittedName>
        <fullName evidence="1">Haloacid dehalogenase-like hydrolase</fullName>
    </submittedName>
</protein>
<reference evidence="1 2" key="1">
    <citation type="submission" date="2015-11" db="EMBL/GenBank/DDBJ databases">
        <title>Genome sequences of Lysobacter enzymogenes strain C3 and Lysobacter antibioticus ATCC 29479.</title>
        <authorList>
            <person name="Kobayashi D.Y."/>
        </authorList>
    </citation>
    <scope>NUCLEOTIDE SEQUENCE [LARGE SCALE GENOMIC DNA]</scope>
    <source>
        <strain evidence="1 2">C3</strain>
    </source>
</reference>
<accession>A0A0S2DDD6</accession>
<evidence type="ECO:0000313" key="1">
    <source>
        <dbReference type="EMBL" id="ALN56571.1"/>
    </source>
</evidence>
<dbReference type="InterPro" id="IPR036412">
    <property type="entry name" value="HAD-like_sf"/>
</dbReference>
<sequence>MDYRLALFDIAGTTVSDPGFVAQAFVGAMGAAGHPIDPEQCRALMGYRKPEAIARLLGAAATPAKIEAIHDDFVQRMLRCYREQPGVAPLPGAESTFALLRAHGIKVALNTGFSRDIAEAILTRLGWNERIDALIASDEVPAGRPAPHMAQALLRRFGLNDARQLVKIGDTEVDIGEGRNAGAGLVVAVTTGAFARAELEPYAPDAIVDSLFELPALLGIDAVARDDAA</sequence>
<dbReference type="PANTHER" id="PTHR43434">
    <property type="entry name" value="PHOSPHOGLYCOLATE PHOSPHATASE"/>
    <property type="match status" value="1"/>
</dbReference>
<dbReference type="STRING" id="69.GLE_1214"/>